<dbReference type="AlphaFoldDB" id="A0A1D8S425"/>
<evidence type="ECO:0000256" key="1">
    <source>
        <dbReference type="SAM" id="MobiDB-lite"/>
    </source>
</evidence>
<sequence>MPSTTRSLDEIESSLEQALEEAEAPETRYQIRESLQQLEVLWDADSRDW</sequence>
<gene>
    <name evidence="2" type="ORF">HTSR_0909</name>
</gene>
<reference evidence="2 3" key="1">
    <citation type="submission" date="2016-06" db="EMBL/GenBank/DDBJ databases">
        <title>Discovery of anaerobic lithoheterotrophic haloarchaeon capable of sulfur respiration by hydrogen and formate.</title>
        <authorList>
            <person name="Sorokin D.Y."/>
            <person name="Kublanov I.V."/>
            <person name="Roman P."/>
            <person name="Sinninghe Damste J.S."/>
            <person name="Golyshin P.N."/>
            <person name="Rojo D."/>
            <person name="Ciordia S."/>
            <person name="Mena Md.C."/>
            <person name="Ferrer M."/>
            <person name="Smedile F."/>
            <person name="Messina E."/>
            <person name="La Cono V."/>
            <person name="Yakimov M.M."/>
        </authorList>
    </citation>
    <scope>NUCLEOTIDE SEQUENCE [LARGE SCALE GENOMIC DNA]</scope>
    <source>
        <strain evidence="2 3">HTSR1</strain>
    </source>
</reference>
<accession>A0A1D8S425</accession>
<dbReference type="RefSeq" id="WP_157754366.1">
    <property type="nucleotide sequence ID" value="NZ_CP016070.1"/>
</dbReference>
<protein>
    <submittedName>
        <fullName evidence="2">Uncharacterized protein</fullName>
    </submittedName>
</protein>
<dbReference type="Proteomes" id="UP000185608">
    <property type="component" value="Chromosome"/>
</dbReference>
<dbReference type="KEGG" id="halh:HTSR_0909"/>
<evidence type="ECO:0000313" key="3">
    <source>
        <dbReference type="Proteomes" id="UP000185608"/>
    </source>
</evidence>
<dbReference type="GeneID" id="43389811"/>
<feature type="region of interest" description="Disordered" evidence="1">
    <location>
        <begin position="1"/>
        <end position="26"/>
    </location>
</feature>
<dbReference type="EMBL" id="CP016070">
    <property type="protein sequence ID" value="AOW80094.1"/>
    <property type="molecule type" value="Genomic_DNA"/>
</dbReference>
<organism evidence="2 3">
    <name type="scientific">Halodesulfurarchaeum formicicum</name>
    <dbReference type="NCBI Taxonomy" id="1873524"/>
    <lineage>
        <taxon>Archaea</taxon>
        <taxon>Methanobacteriati</taxon>
        <taxon>Methanobacteriota</taxon>
        <taxon>Stenosarchaea group</taxon>
        <taxon>Halobacteria</taxon>
        <taxon>Halobacteriales</taxon>
        <taxon>Halobacteriaceae</taxon>
        <taxon>Halodesulfurarchaeum</taxon>
    </lineage>
</organism>
<proteinExistence type="predicted"/>
<feature type="compositionally biased region" description="Acidic residues" evidence="1">
    <location>
        <begin position="10"/>
        <end position="24"/>
    </location>
</feature>
<name>A0A1D8S425_9EURY</name>
<evidence type="ECO:0000313" key="2">
    <source>
        <dbReference type="EMBL" id="AOW80094.1"/>
    </source>
</evidence>